<dbReference type="EMBL" id="AP025637">
    <property type="protein sequence ID" value="BDG71228.1"/>
    <property type="molecule type" value="Genomic_DNA"/>
</dbReference>
<evidence type="ECO:0000259" key="3">
    <source>
        <dbReference type="Pfam" id="PF23771"/>
    </source>
</evidence>
<proteinExistence type="predicted"/>
<evidence type="ECO:0000259" key="2">
    <source>
        <dbReference type="Pfam" id="PF10979"/>
    </source>
</evidence>
<keyword evidence="5" id="KW-1185">Reference proteome</keyword>
<sequence>MSQQTELDKVKARIRALAARTVDRGCSEPEALAAAQKIGELLEVYGLTMSEVELRQETCIQRQSVFSGPRLQALGTIFLPIIELTETKGWMVGRDTFVFYGLEPDVLMAEYLLQVVARTVDQEEAAYRTSDAYRQGRATPQNRLRSFRYGFAERVSKRIAALAAHRRATQDAARAPTASGTALVLVKQRLIAEGFRDLGIRLRTSYTTRTVRDGAAYRNGMDAGGRVKLDRPVAGAAGPPPLPRRPR</sequence>
<feature type="domain" description="DUF7168" evidence="3">
    <location>
        <begin position="93"/>
        <end position="189"/>
    </location>
</feature>
<gene>
    <name evidence="4" type="ORF">Rmf_11570</name>
</gene>
<organism evidence="4 5">
    <name type="scientific">Roseomonas fluvialis</name>
    <dbReference type="NCBI Taxonomy" id="1750527"/>
    <lineage>
        <taxon>Bacteria</taxon>
        <taxon>Pseudomonadati</taxon>
        <taxon>Pseudomonadota</taxon>
        <taxon>Alphaproteobacteria</taxon>
        <taxon>Acetobacterales</taxon>
        <taxon>Roseomonadaceae</taxon>
        <taxon>Roseomonas</taxon>
    </lineage>
</organism>
<feature type="region of interest" description="Disordered" evidence="1">
    <location>
        <begin position="217"/>
        <end position="247"/>
    </location>
</feature>
<dbReference type="Pfam" id="PF10979">
    <property type="entry name" value="DUF2786"/>
    <property type="match status" value="1"/>
</dbReference>
<name>A0ABN6NZC8_9PROT</name>
<protein>
    <recommendedName>
        <fullName evidence="6">DUF2786 domain-containing protein</fullName>
    </recommendedName>
</protein>
<dbReference type="RefSeq" id="WP_244458512.1">
    <property type="nucleotide sequence ID" value="NZ_AP025637.1"/>
</dbReference>
<evidence type="ECO:0000313" key="5">
    <source>
        <dbReference type="Proteomes" id="UP000831327"/>
    </source>
</evidence>
<dbReference type="InterPro" id="IPR024498">
    <property type="entry name" value="DUF2786"/>
</dbReference>
<reference evidence="4 5" key="1">
    <citation type="journal article" date="2016" name="Microbes Environ.">
        <title>Phylogenetically diverse aerobic anoxygenic phototrophic bacteria isolated from epilithic biofilms in Tama river, Japan.</title>
        <authorList>
            <person name="Hirose S."/>
            <person name="Matsuura K."/>
            <person name="Haruta S."/>
        </authorList>
    </citation>
    <scope>NUCLEOTIDE SEQUENCE [LARGE SCALE GENOMIC DNA]</scope>
    <source>
        <strain evidence="4 5">S08</strain>
    </source>
</reference>
<feature type="compositionally biased region" description="Pro residues" evidence="1">
    <location>
        <begin position="238"/>
        <end position="247"/>
    </location>
</feature>
<dbReference type="InterPro" id="IPR055592">
    <property type="entry name" value="DUF7168"/>
</dbReference>
<accession>A0ABN6NZC8</accession>
<evidence type="ECO:0000313" key="4">
    <source>
        <dbReference type="EMBL" id="BDG71228.1"/>
    </source>
</evidence>
<dbReference type="Proteomes" id="UP000831327">
    <property type="component" value="Chromosome"/>
</dbReference>
<evidence type="ECO:0008006" key="6">
    <source>
        <dbReference type="Google" id="ProtNLM"/>
    </source>
</evidence>
<dbReference type="Pfam" id="PF23771">
    <property type="entry name" value="DUF7168"/>
    <property type="match status" value="1"/>
</dbReference>
<evidence type="ECO:0000256" key="1">
    <source>
        <dbReference type="SAM" id="MobiDB-lite"/>
    </source>
</evidence>
<feature type="domain" description="DUF2786" evidence="2">
    <location>
        <begin position="9"/>
        <end position="49"/>
    </location>
</feature>